<keyword evidence="2" id="KW-1133">Transmembrane helix</keyword>
<dbReference type="EMBL" id="CP036526">
    <property type="protein sequence ID" value="QDT09054.1"/>
    <property type="molecule type" value="Genomic_DNA"/>
</dbReference>
<dbReference type="AlphaFoldDB" id="A0A517NPK5"/>
<dbReference type="OrthoDB" id="291192at2"/>
<evidence type="ECO:0000313" key="4">
    <source>
        <dbReference type="Proteomes" id="UP000319817"/>
    </source>
</evidence>
<accession>A0A517NPK5</accession>
<dbReference type="Pfam" id="PF19451">
    <property type="entry name" value="DUF5989"/>
    <property type="match status" value="1"/>
</dbReference>
<keyword evidence="2" id="KW-0812">Transmembrane</keyword>
<feature type="compositionally biased region" description="Low complexity" evidence="1">
    <location>
        <begin position="1"/>
        <end position="14"/>
    </location>
</feature>
<reference evidence="3 4" key="1">
    <citation type="submission" date="2019-02" db="EMBL/GenBank/DDBJ databases">
        <title>Deep-cultivation of Planctomycetes and their phenomic and genomic characterization uncovers novel biology.</title>
        <authorList>
            <person name="Wiegand S."/>
            <person name="Jogler M."/>
            <person name="Boedeker C."/>
            <person name="Pinto D."/>
            <person name="Vollmers J."/>
            <person name="Rivas-Marin E."/>
            <person name="Kohn T."/>
            <person name="Peeters S.H."/>
            <person name="Heuer A."/>
            <person name="Rast P."/>
            <person name="Oberbeckmann S."/>
            <person name="Bunk B."/>
            <person name="Jeske O."/>
            <person name="Meyerdierks A."/>
            <person name="Storesund J.E."/>
            <person name="Kallscheuer N."/>
            <person name="Luecker S."/>
            <person name="Lage O.M."/>
            <person name="Pohl T."/>
            <person name="Merkel B.J."/>
            <person name="Hornburger P."/>
            <person name="Mueller R.-W."/>
            <person name="Bruemmer F."/>
            <person name="Labrenz M."/>
            <person name="Spormann A.M."/>
            <person name="Op den Camp H."/>
            <person name="Overmann J."/>
            <person name="Amann R."/>
            <person name="Jetten M.S.M."/>
            <person name="Mascher T."/>
            <person name="Medema M.H."/>
            <person name="Devos D.P."/>
            <person name="Kaster A.-K."/>
            <person name="Ovreas L."/>
            <person name="Rohde M."/>
            <person name="Galperin M.Y."/>
            <person name="Jogler C."/>
        </authorList>
    </citation>
    <scope>NUCLEOTIDE SEQUENCE [LARGE SCALE GENOMIC DNA]</scope>
    <source>
        <strain evidence="3 4">K23_9</strain>
    </source>
</reference>
<evidence type="ECO:0000313" key="3">
    <source>
        <dbReference type="EMBL" id="QDT09054.1"/>
    </source>
</evidence>
<evidence type="ECO:0000256" key="1">
    <source>
        <dbReference type="SAM" id="MobiDB-lite"/>
    </source>
</evidence>
<dbReference type="RefSeq" id="WP_145416496.1">
    <property type="nucleotide sequence ID" value="NZ_CP036526.1"/>
</dbReference>
<evidence type="ECO:0000256" key="2">
    <source>
        <dbReference type="SAM" id="Phobius"/>
    </source>
</evidence>
<dbReference type="InterPro" id="IPR046031">
    <property type="entry name" value="DUF5989"/>
</dbReference>
<feature type="region of interest" description="Disordered" evidence="1">
    <location>
        <begin position="1"/>
        <end position="25"/>
    </location>
</feature>
<organism evidence="3 4">
    <name type="scientific">Stieleria marina</name>
    <dbReference type="NCBI Taxonomy" id="1930275"/>
    <lineage>
        <taxon>Bacteria</taxon>
        <taxon>Pseudomonadati</taxon>
        <taxon>Planctomycetota</taxon>
        <taxon>Planctomycetia</taxon>
        <taxon>Pirellulales</taxon>
        <taxon>Pirellulaceae</taxon>
        <taxon>Stieleria</taxon>
    </lineage>
</organism>
<dbReference type="Proteomes" id="UP000319817">
    <property type="component" value="Chromosome"/>
</dbReference>
<name>A0A517NPK5_9BACT</name>
<keyword evidence="4" id="KW-1185">Reference proteome</keyword>
<feature type="transmembrane region" description="Helical" evidence="2">
    <location>
        <begin position="45"/>
        <end position="73"/>
    </location>
</feature>
<proteinExistence type="predicted"/>
<sequence>MNSPDDSSKNSSDTNDADDFESLSQDTDPGIVREFIDFLTNNKKWWLAPILVITLLLIGLAFLSASPAAPFIYSLF</sequence>
<gene>
    <name evidence="3" type="ORF">K239x_09970</name>
</gene>
<keyword evidence="2" id="KW-0472">Membrane</keyword>
<protein>
    <submittedName>
        <fullName evidence="3">Uncharacterized protein</fullName>
    </submittedName>
</protein>